<evidence type="ECO:0000313" key="2">
    <source>
        <dbReference type="Proteomes" id="UP001432046"/>
    </source>
</evidence>
<reference evidence="1" key="1">
    <citation type="journal article" date="2021" name="Int. J. Syst. Evol. Microbiol.">
        <title>Bradyrhizobium septentrionale sp. nov. (sv. septentrionale) and Bradyrhizobium quebecense sp. nov. (sv. septentrionale) associated with legumes native to Canada possess rearranged symbiosis genes and numerous insertion sequences.</title>
        <authorList>
            <person name="Bromfield E.S.P."/>
            <person name="Cloutier S."/>
        </authorList>
    </citation>
    <scope>NUCLEOTIDE SEQUENCE</scope>
    <source>
        <strain evidence="1">5S5</strain>
    </source>
</reference>
<keyword evidence="2" id="KW-1185">Reference proteome</keyword>
<organism evidence="1 2">
    <name type="scientific">Bradyrhizobium septentrionale</name>
    <dbReference type="NCBI Taxonomy" id="1404411"/>
    <lineage>
        <taxon>Bacteria</taxon>
        <taxon>Pseudomonadati</taxon>
        <taxon>Pseudomonadota</taxon>
        <taxon>Alphaproteobacteria</taxon>
        <taxon>Hyphomicrobiales</taxon>
        <taxon>Nitrobacteraceae</taxon>
        <taxon>Bradyrhizobium</taxon>
    </lineage>
</organism>
<protein>
    <submittedName>
        <fullName evidence="1">Uncharacterized protein</fullName>
    </submittedName>
</protein>
<dbReference type="RefSeq" id="WP_338692171.1">
    <property type="nucleotide sequence ID" value="NZ_CP147708.1"/>
</dbReference>
<dbReference type="EMBL" id="CP147711">
    <property type="protein sequence ID" value="WXC81223.1"/>
    <property type="molecule type" value="Genomic_DNA"/>
</dbReference>
<gene>
    <name evidence="1" type="ORF">WDK88_06250</name>
</gene>
<evidence type="ECO:0000313" key="1">
    <source>
        <dbReference type="EMBL" id="WXC81223.1"/>
    </source>
</evidence>
<sequence>MNRAAFTPLQNTVLPHSFRQDRLERAREHDHPEGASAIGYIIVAPLDTASRIDVEAWKAHREACRVVRQRPAEDDQLGHLVHGPGSNWRFHYDVAGSTADEAGHHFGNERFRLGEYVSVREADGMHPYRVVAVTPL</sequence>
<accession>A0ABZ2P1V7</accession>
<proteinExistence type="predicted"/>
<dbReference type="Proteomes" id="UP001432046">
    <property type="component" value="Chromosome"/>
</dbReference>
<name>A0ABZ2P1V7_9BRAD</name>
<reference evidence="1" key="2">
    <citation type="submission" date="2024-03" db="EMBL/GenBank/DDBJ databases">
        <authorList>
            <person name="Bromfield E.S.P."/>
            <person name="Cloutier S."/>
        </authorList>
    </citation>
    <scope>NUCLEOTIDE SEQUENCE</scope>
    <source>
        <strain evidence="1">5S5</strain>
    </source>
</reference>